<dbReference type="PIRSF" id="PIRSF006488">
    <property type="entry name" value="Exonuc_VII_S"/>
    <property type="match status" value="1"/>
</dbReference>
<evidence type="ECO:0000313" key="8">
    <source>
        <dbReference type="Proteomes" id="UP000184139"/>
    </source>
</evidence>
<dbReference type="GO" id="GO:0005829">
    <property type="term" value="C:cytosol"/>
    <property type="evidence" value="ECO:0007669"/>
    <property type="project" value="TreeGrafter"/>
</dbReference>
<dbReference type="GO" id="GO:0006308">
    <property type="term" value="P:DNA catabolic process"/>
    <property type="evidence" value="ECO:0007669"/>
    <property type="project" value="UniProtKB-UniRule"/>
</dbReference>
<dbReference type="AlphaFoldDB" id="A0A1M5W5U2"/>
<dbReference type="HAMAP" id="MF_00337">
    <property type="entry name" value="Exonuc_7_S"/>
    <property type="match status" value="1"/>
</dbReference>
<keyword evidence="4 6" id="KW-0378">Hydrolase</keyword>
<evidence type="ECO:0000313" key="7">
    <source>
        <dbReference type="EMBL" id="SHH82840.1"/>
    </source>
</evidence>
<dbReference type="RefSeq" id="WP_073375827.1">
    <property type="nucleotide sequence ID" value="NZ_FQXS01000011.1"/>
</dbReference>
<dbReference type="SUPFAM" id="SSF116842">
    <property type="entry name" value="XseB-like"/>
    <property type="match status" value="1"/>
</dbReference>
<comment type="subcellular location">
    <subcellularLocation>
        <location evidence="6">Cytoplasm</location>
    </subcellularLocation>
</comment>
<dbReference type="InterPro" id="IPR003761">
    <property type="entry name" value="Exonuc_VII_S"/>
</dbReference>
<name>A0A1M5W5U2_9BACT</name>
<accession>A0A1M5W5U2</accession>
<gene>
    <name evidence="6" type="primary">xseB</name>
    <name evidence="7" type="ORF">SAMN02745124_02090</name>
</gene>
<dbReference type="NCBIfam" id="NF002140">
    <property type="entry name" value="PRK00977.1-4"/>
    <property type="match status" value="1"/>
</dbReference>
<evidence type="ECO:0000256" key="3">
    <source>
        <dbReference type="ARBA" id="ARBA00022722"/>
    </source>
</evidence>
<dbReference type="Proteomes" id="UP000184139">
    <property type="component" value="Unassembled WGS sequence"/>
</dbReference>
<dbReference type="PANTHER" id="PTHR34137">
    <property type="entry name" value="EXODEOXYRIBONUCLEASE 7 SMALL SUBUNIT"/>
    <property type="match status" value="1"/>
</dbReference>
<keyword evidence="2 6" id="KW-0963">Cytoplasm</keyword>
<dbReference type="GO" id="GO:0009318">
    <property type="term" value="C:exodeoxyribonuclease VII complex"/>
    <property type="evidence" value="ECO:0007669"/>
    <property type="project" value="UniProtKB-UniRule"/>
</dbReference>
<dbReference type="Pfam" id="PF02609">
    <property type="entry name" value="Exonuc_VII_S"/>
    <property type="match status" value="1"/>
</dbReference>
<evidence type="ECO:0000256" key="6">
    <source>
        <dbReference type="HAMAP-Rule" id="MF_00337"/>
    </source>
</evidence>
<evidence type="ECO:0000256" key="4">
    <source>
        <dbReference type="ARBA" id="ARBA00022801"/>
    </source>
</evidence>
<dbReference type="EMBL" id="FQXS01000011">
    <property type="protein sequence ID" value="SHH82840.1"/>
    <property type="molecule type" value="Genomic_DNA"/>
</dbReference>
<dbReference type="GO" id="GO:0008855">
    <property type="term" value="F:exodeoxyribonuclease VII activity"/>
    <property type="evidence" value="ECO:0007669"/>
    <property type="project" value="UniProtKB-UniRule"/>
</dbReference>
<dbReference type="OrthoDB" id="5523157at2"/>
<dbReference type="STRING" id="1121409.SAMN02745124_02090"/>
<sequence length="78" mass="8747">MSKKSFEAALARLEEITEELESGDLSLDVSLKKFDEGIKLAEFCNARLAEARTKVEILLDKNGRLTAEPFDERQADSD</sequence>
<dbReference type="EC" id="3.1.11.6" evidence="6"/>
<dbReference type="NCBIfam" id="TIGR01280">
    <property type="entry name" value="xseB"/>
    <property type="match status" value="1"/>
</dbReference>
<organism evidence="7 8">
    <name type="scientific">Desulfofustis glycolicus DSM 9705</name>
    <dbReference type="NCBI Taxonomy" id="1121409"/>
    <lineage>
        <taxon>Bacteria</taxon>
        <taxon>Pseudomonadati</taxon>
        <taxon>Thermodesulfobacteriota</taxon>
        <taxon>Desulfobulbia</taxon>
        <taxon>Desulfobulbales</taxon>
        <taxon>Desulfocapsaceae</taxon>
        <taxon>Desulfofustis</taxon>
    </lineage>
</organism>
<protein>
    <recommendedName>
        <fullName evidence="6">Exodeoxyribonuclease 7 small subunit</fullName>
        <ecNumber evidence="6">3.1.11.6</ecNumber>
    </recommendedName>
    <alternativeName>
        <fullName evidence="6">Exodeoxyribonuclease VII small subunit</fullName>
        <shortName evidence="6">Exonuclease VII small subunit</shortName>
    </alternativeName>
</protein>
<reference evidence="7 8" key="1">
    <citation type="submission" date="2016-11" db="EMBL/GenBank/DDBJ databases">
        <authorList>
            <person name="Jaros S."/>
            <person name="Januszkiewicz K."/>
            <person name="Wedrychowicz H."/>
        </authorList>
    </citation>
    <scope>NUCLEOTIDE SEQUENCE [LARGE SCALE GENOMIC DNA]</scope>
    <source>
        <strain evidence="7 8">DSM 9705</strain>
    </source>
</reference>
<proteinExistence type="inferred from homology"/>
<dbReference type="InterPro" id="IPR037004">
    <property type="entry name" value="Exonuc_VII_ssu_sf"/>
</dbReference>
<comment type="catalytic activity">
    <reaction evidence="6">
        <text>Exonucleolytic cleavage in either 5'- to 3'- or 3'- to 5'-direction to yield nucleoside 5'-phosphates.</text>
        <dbReference type="EC" id="3.1.11.6"/>
    </reaction>
</comment>
<evidence type="ECO:0000256" key="5">
    <source>
        <dbReference type="ARBA" id="ARBA00022839"/>
    </source>
</evidence>
<keyword evidence="8" id="KW-1185">Reference proteome</keyword>
<dbReference type="Gene3D" id="1.10.287.1040">
    <property type="entry name" value="Exonuclease VII, small subunit"/>
    <property type="match status" value="1"/>
</dbReference>
<evidence type="ECO:0000256" key="1">
    <source>
        <dbReference type="ARBA" id="ARBA00009998"/>
    </source>
</evidence>
<comment type="similarity">
    <text evidence="1 6">Belongs to the XseB family.</text>
</comment>
<comment type="subunit">
    <text evidence="6">Heterooligomer composed of large and small subunits.</text>
</comment>
<keyword evidence="3 6" id="KW-0540">Nuclease</keyword>
<evidence type="ECO:0000256" key="2">
    <source>
        <dbReference type="ARBA" id="ARBA00022490"/>
    </source>
</evidence>
<dbReference type="PANTHER" id="PTHR34137:SF1">
    <property type="entry name" value="EXODEOXYRIBONUCLEASE 7 SMALL SUBUNIT"/>
    <property type="match status" value="1"/>
</dbReference>
<comment type="function">
    <text evidence="6">Bidirectionally degrades single-stranded DNA into large acid-insoluble oligonucleotides, which are then degraded further into small acid-soluble oligonucleotides.</text>
</comment>
<keyword evidence="5 6" id="KW-0269">Exonuclease</keyword>